<keyword evidence="5 13" id="KW-0597">Phosphoprotein</keyword>
<evidence type="ECO:0000256" key="12">
    <source>
        <dbReference type="PROSITE-ProRule" id="PRU00110"/>
    </source>
</evidence>
<evidence type="ECO:0000256" key="10">
    <source>
        <dbReference type="ARBA" id="ARBA00023012"/>
    </source>
</evidence>
<keyword evidence="11 14" id="KW-0472">Membrane</keyword>
<dbReference type="SUPFAM" id="SSF47226">
    <property type="entry name" value="Histidine-containing phosphotransfer domain, HPT domain"/>
    <property type="match status" value="1"/>
</dbReference>
<evidence type="ECO:0000256" key="11">
    <source>
        <dbReference type="ARBA" id="ARBA00023136"/>
    </source>
</evidence>
<dbReference type="PANTHER" id="PTHR45339:SF1">
    <property type="entry name" value="HYBRID SIGNAL TRANSDUCTION HISTIDINE KINASE J"/>
    <property type="match status" value="1"/>
</dbReference>
<dbReference type="Pfam" id="PF01627">
    <property type="entry name" value="Hpt"/>
    <property type="match status" value="1"/>
</dbReference>
<evidence type="ECO:0000256" key="4">
    <source>
        <dbReference type="ARBA" id="ARBA00022475"/>
    </source>
</evidence>
<keyword evidence="9 14" id="KW-1133">Transmembrane helix</keyword>
<dbReference type="Gene3D" id="3.30.565.10">
    <property type="entry name" value="Histidine kinase-like ATPase, C-terminal domain"/>
    <property type="match status" value="1"/>
</dbReference>
<dbReference type="Pfam" id="PF00512">
    <property type="entry name" value="HisKA"/>
    <property type="match status" value="1"/>
</dbReference>
<feature type="transmembrane region" description="Helical" evidence="14">
    <location>
        <begin position="12"/>
        <end position="30"/>
    </location>
</feature>
<proteinExistence type="predicted"/>
<evidence type="ECO:0000256" key="13">
    <source>
        <dbReference type="PROSITE-ProRule" id="PRU00169"/>
    </source>
</evidence>
<evidence type="ECO:0000313" key="18">
    <source>
        <dbReference type="EMBL" id="MCQ4164154.1"/>
    </source>
</evidence>
<keyword evidence="6 14" id="KW-0812">Transmembrane</keyword>
<evidence type="ECO:0000256" key="2">
    <source>
        <dbReference type="ARBA" id="ARBA00004651"/>
    </source>
</evidence>
<dbReference type="PROSITE" id="PS50110">
    <property type="entry name" value="RESPONSE_REGULATORY"/>
    <property type="match status" value="2"/>
</dbReference>
<evidence type="ECO:0000259" key="17">
    <source>
        <dbReference type="PROSITE" id="PS50894"/>
    </source>
</evidence>
<dbReference type="GO" id="GO:0005524">
    <property type="term" value="F:ATP binding"/>
    <property type="evidence" value="ECO:0007669"/>
    <property type="project" value="UniProtKB-KW"/>
</dbReference>
<dbReference type="Gene3D" id="3.40.50.2300">
    <property type="match status" value="2"/>
</dbReference>
<dbReference type="InterPro" id="IPR036097">
    <property type="entry name" value="HisK_dim/P_sf"/>
</dbReference>
<dbReference type="Pfam" id="PF02518">
    <property type="entry name" value="HATPase_c"/>
    <property type="match status" value="1"/>
</dbReference>
<dbReference type="InterPro" id="IPR008207">
    <property type="entry name" value="Sig_transdc_His_kin_Hpt_dom"/>
</dbReference>
<dbReference type="InterPro" id="IPR001789">
    <property type="entry name" value="Sig_transdc_resp-reg_receiver"/>
</dbReference>
<dbReference type="PROSITE" id="PS50894">
    <property type="entry name" value="HPT"/>
    <property type="match status" value="1"/>
</dbReference>
<feature type="modified residue" description="4-aspartylphosphate" evidence="13">
    <location>
        <position position="569"/>
    </location>
</feature>
<dbReference type="RefSeq" id="WP_255912468.1">
    <property type="nucleotide sequence ID" value="NZ_JANFQO010000004.1"/>
</dbReference>
<dbReference type="InterPro" id="IPR004358">
    <property type="entry name" value="Sig_transdc_His_kin-like_C"/>
</dbReference>
<dbReference type="Proteomes" id="UP001165498">
    <property type="component" value="Unassembled WGS sequence"/>
</dbReference>
<dbReference type="SMART" id="SM00387">
    <property type="entry name" value="HATPase_c"/>
    <property type="match status" value="1"/>
</dbReference>
<dbReference type="Pfam" id="PF00072">
    <property type="entry name" value="Response_reg"/>
    <property type="match status" value="1"/>
</dbReference>
<dbReference type="CDD" id="cd00082">
    <property type="entry name" value="HisKA"/>
    <property type="match status" value="1"/>
</dbReference>
<feature type="domain" description="Histidine kinase" evidence="15">
    <location>
        <begin position="122"/>
        <end position="343"/>
    </location>
</feature>
<keyword evidence="7" id="KW-0547">Nucleotide-binding</keyword>
<name>A0ABT1QPE1_9GAMM</name>
<evidence type="ECO:0000259" key="16">
    <source>
        <dbReference type="PROSITE" id="PS50110"/>
    </source>
</evidence>
<dbReference type="InterPro" id="IPR005467">
    <property type="entry name" value="His_kinase_dom"/>
</dbReference>
<evidence type="ECO:0000256" key="8">
    <source>
        <dbReference type="ARBA" id="ARBA00022840"/>
    </source>
</evidence>
<evidence type="ECO:0000256" key="9">
    <source>
        <dbReference type="ARBA" id="ARBA00022989"/>
    </source>
</evidence>
<dbReference type="CDD" id="cd16922">
    <property type="entry name" value="HATPase_EvgS-ArcB-TorS-like"/>
    <property type="match status" value="1"/>
</dbReference>
<comment type="catalytic activity">
    <reaction evidence="1">
        <text>ATP + protein L-histidine = ADP + protein N-phospho-L-histidine.</text>
        <dbReference type="EC" id="2.7.13.3"/>
    </reaction>
</comment>
<sequence>MADWKRLAGAMRWSGLAVVVSASLVGLILLPPPHNYWMAPLLLVGGLLLFLGGGSGNTEAPAETRPPARLPAMDTPGISAAGNNAPALQAEVDELRQVQQDLMKAKHDAEAAMMAKSEFLATMSHEIRTPLNGVIPLLDLVLSTKLAPDQRDYLLTAYRSARELLRIVDDILDYSKIEANKLELEAVGMNLRELLDAVKRLMEKSAESKGLAFSIAIDPSVRLAVRGDPVRLRQVLTNLVSNAIKFTERGSIAVRVSRRGETRTHNEILFQVTDSGVGIPADAAEKLFQPFSQADASTTRIHGGTGLGLVICKRIIDLMGGKIGVKSELGKGSTFWFSVPFLKAVGDGPGARTDLGGARALVVVDDTATQRRLSGQLSAWGMQLTLTNVAAEALAKLRSATQMGDSWAIDVLVVDLASMRGNPAALLRNVLREPTLERVRLLFLAGKEEPPAEIRQESRAQVVPHHYSEAELRAALNTLLDVQQGPGHAREEPAEMLAGNLDPGVHITPAATSSAPLRGHVLLVEDNPVNRQVAQRILTLLGLSLELAENGKEALEKLDNDSFDLVLMDCQMPVMDGYTATRIRRSREAENRLPRIPIIAMTANAMAGDREKCLGAGMDEYLSKPMNRGLLETTLRKWLPRQAQSRGTVATETAAAARPPAAAPPVSAPAAAVAAVALGEGIAPASPAAARDGAALDQEIVRDLLDVMGEEFTELVGVYLEDTPKNLALLESAAARQDINGLIAPSHSLKSTSANLGAMTLAEIAKRIEHESRAGSLTDPAALVRELSQEYGRVAAELRNLLARSGA</sequence>
<reference evidence="18" key="1">
    <citation type="submission" date="2022-07" db="EMBL/GenBank/DDBJ databases">
        <title>Tahibacter sp., a new gammaproteobacterium isolated from the silt sample collected at pig farm.</title>
        <authorList>
            <person name="Chen H."/>
        </authorList>
    </citation>
    <scope>NUCLEOTIDE SEQUENCE</scope>
    <source>
        <strain evidence="18">P2K</strain>
    </source>
</reference>
<gene>
    <name evidence="18" type="ORF">NM961_05460</name>
</gene>
<evidence type="ECO:0000256" key="3">
    <source>
        <dbReference type="ARBA" id="ARBA00012438"/>
    </source>
</evidence>
<dbReference type="EC" id="2.7.13.3" evidence="3"/>
<feature type="domain" description="Response regulatory" evidence="16">
    <location>
        <begin position="520"/>
        <end position="639"/>
    </location>
</feature>
<evidence type="ECO:0000313" key="19">
    <source>
        <dbReference type="Proteomes" id="UP001165498"/>
    </source>
</evidence>
<dbReference type="SUPFAM" id="SSF52172">
    <property type="entry name" value="CheY-like"/>
    <property type="match status" value="2"/>
</dbReference>
<evidence type="ECO:0000256" key="7">
    <source>
        <dbReference type="ARBA" id="ARBA00022741"/>
    </source>
</evidence>
<dbReference type="SMART" id="SM00448">
    <property type="entry name" value="REC"/>
    <property type="match status" value="2"/>
</dbReference>
<keyword evidence="8 18" id="KW-0067">ATP-binding</keyword>
<dbReference type="InterPro" id="IPR036641">
    <property type="entry name" value="HPT_dom_sf"/>
</dbReference>
<evidence type="ECO:0000256" key="14">
    <source>
        <dbReference type="SAM" id="Phobius"/>
    </source>
</evidence>
<dbReference type="SUPFAM" id="SSF55874">
    <property type="entry name" value="ATPase domain of HSP90 chaperone/DNA topoisomerase II/histidine kinase"/>
    <property type="match status" value="1"/>
</dbReference>
<evidence type="ECO:0000256" key="6">
    <source>
        <dbReference type="ARBA" id="ARBA00022692"/>
    </source>
</evidence>
<accession>A0ABT1QPE1</accession>
<keyword evidence="19" id="KW-1185">Reference proteome</keyword>
<dbReference type="PANTHER" id="PTHR45339">
    <property type="entry name" value="HYBRID SIGNAL TRANSDUCTION HISTIDINE KINASE J"/>
    <property type="match status" value="1"/>
</dbReference>
<dbReference type="InterPro" id="IPR036890">
    <property type="entry name" value="HATPase_C_sf"/>
</dbReference>
<comment type="subcellular location">
    <subcellularLocation>
        <location evidence="2">Cell membrane</location>
        <topology evidence="2">Multi-pass membrane protein</topology>
    </subcellularLocation>
</comment>
<dbReference type="InterPro" id="IPR003661">
    <property type="entry name" value="HisK_dim/P_dom"/>
</dbReference>
<evidence type="ECO:0000259" key="15">
    <source>
        <dbReference type="PROSITE" id="PS50109"/>
    </source>
</evidence>
<comment type="caution">
    <text evidence="18">The sequence shown here is derived from an EMBL/GenBank/DDBJ whole genome shotgun (WGS) entry which is preliminary data.</text>
</comment>
<dbReference type="Gene3D" id="1.10.287.130">
    <property type="match status" value="1"/>
</dbReference>
<feature type="domain" description="Response regulatory" evidence="16">
    <location>
        <begin position="359"/>
        <end position="480"/>
    </location>
</feature>
<dbReference type="SUPFAM" id="SSF47384">
    <property type="entry name" value="Homodimeric domain of signal transducing histidine kinase"/>
    <property type="match status" value="1"/>
</dbReference>
<evidence type="ECO:0000256" key="5">
    <source>
        <dbReference type="ARBA" id="ARBA00022553"/>
    </source>
</evidence>
<dbReference type="CDD" id="cd17546">
    <property type="entry name" value="REC_hyHK_CKI1_RcsC-like"/>
    <property type="match status" value="1"/>
</dbReference>
<organism evidence="18 19">
    <name type="scientific">Tahibacter harae</name>
    <dbReference type="NCBI Taxonomy" id="2963937"/>
    <lineage>
        <taxon>Bacteria</taxon>
        <taxon>Pseudomonadati</taxon>
        <taxon>Pseudomonadota</taxon>
        <taxon>Gammaproteobacteria</taxon>
        <taxon>Lysobacterales</taxon>
        <taxon>Rhodanobacteraceae</taxon>
        <taxon>Tahibacter</taxon>
    </lineage>
</organism>
<protein>
    <recommendedName>
        <fullName evidence="3">histidine kinase</fullName>
        <ecNumber evidence="3">2.7.13.3</ecNumber>
    </recommendedName>
</protein>
<dbReference type="PRINTS" id="PR00344">
    <property type="entry name" value="BCTRLSENSOR"/>
</dbReference>
<keyword evidence="4" id="KW-1003">Cell membrane</keyword>
<keyword evidence="10" id="KW-0902">Two-component regulatory system</keyword>
<dbReference type="SMART" id="SM00073">
    <property type="entry name" value="HPT"/>
    <property type="match status" value="1"/>
</dbReference>
<dbReference type="InterPro" id="IPR011006">
    <property type="entry name" value="CheY-like_superfamily"/>
</dbReference>
<feature type="domain" description="HPt" evidence="17">
    <location>
        <begin position="708"/>
        <end position="801"/>
    </location>
</feature>
<dbReference type="PROSITE" id="PS50109">
    <property type="entry name" value="HIS_KIN"/>
    <property type="match status" value="1"/>
</dbReference>
<dbReference type="Gene3D" id="1.20.120.160">
    <property type="entry name" value="HPT domain"/>
    <property type="match status" value="1"/>
</dbReference>
<dbReference type="InterPro" id="IPR003594">
    <property type="entry name" value="HATPase_dom"/>
</dbReference>
<dbReference type="EMBL" id="JANFQO010000004">
    <property type="protein sequence ID" value="MCQ4164154.1"/>
    <property type="molecule type" value="Genomic_DNA"/>
</dbReference>
<feature type="modified residue" description="Phosphohistidine" evidence="12">
    <location>
        <position position="747"/>
    </location>
</feature>
<dbReference type="SMART" id="SM00388">
    <property type="entry name" value="HisKA"/>
    <property type="match status" value="1"/>
</dbReference>
<feature type="modified residue" description="4-aspartylphosphate" evidence="13">
    <location>
        <position position="415"/>
    </location>
</feature>
<evidence type="ECO:0000256" key="1">
    <source>
        <dbReference type="ARBA" id="ARBA00000085"/>
    </source>
</evidence>